<feature type="chain" id="PRO_5046650065" evidence="1">
    <location>
        <begin position="23"/>
        <end position="52"/>
    </location>
</feature>
<reference evidence="2" key="1">
    <citation type="submission" date="2023-05" db="EMBL/GenBank/DDBJ databases">
        <authorList>
            <person name="Stuckert A."/>
        </authorList>
    </citation>
    <scope>NUCLEOTIDE SEQUENCE</scope>
</reference>
<evidence type="ECO:0000313" key="2">
    <source>
        <dbReference type="EMBL" id="CAI9593541.1"/>
    </source>
</evidence>
<dbReference type="Proteomes" id="UP001162483">
    <property type="component" value="Unassembled WGS sequence"/>
</dbReference>
<feature type="signal peptide" evidence="1">
    <location>
        <begin position="1"/>
        <end position="22"/>
    </location>
</feature>
<name>A0ABN9FBJ0_9NEOB</name>
<proteinExistence type="predicted"/>
<organism evidence="2 3">
    <name type="scientific">Staurois parvus</name>
    <dbReference type="NCBI Taxonomy" id="386267"/>
    <lineage>
        <taxon>Eukaryota</taxon>
        <taxon>Metazoa</taxon>
        <taxon>Chordata</taxon>
        <taxon>Craniata</taxon>
        <taxon>Vertebrata</taxon>
        <taxon>Euteleostomi</taxon>
        <taxon>Amphibia</taxon>
        <taxon>Batrachia</taxon>
        <taxon>Anura</taxon>
        <taxon>Neobatrachia</taxon>
        <taxon>Ranoidea</taxon>
        <taxon>Ranidae</taxon>
        <taxon>Staurois</taxon>
    </lineage>
</organism>
<evidence type="ECO:0000256" key="1">
    <source>
        <dbReference type="SAM" id="SignalP"/>
    </source>
</evidence>
<keyword evidence="1" id="KW-0732">Signal</keyword>
<gene>
    <name evidence="2" type="ORF">SPARVUS_LOCUS11574037</name>
</gene>
<comment type="caution">
    <text evidence="2">The sequence shown here is derived from an EMBL/GenBank/DDBJ whole genome shotgun (WGS) entry which is preliminary data.</text>
</comment>
<dbReference type="EMBL" id="CATNWA010016543">
    <property type="protein sequence ID" value="CAI9593541.1"/>
    <property type="molecule type" value="Genomic_DNA"/>
</dbReference>
<keyword evidence="3" id="KW-1185">Reference proteome</keyword>
<protein>
    <submittedName>
        <fullName evidence="2">Uncharacterized protein</fullName>
    </submittedName>
</protein>
<accession>A0ABN9FBJ0</accession>
<evidence type="ECO:0000313" key="3">
    <source>
        <dbReference type="Proteomes" id="UP001162483"/>
    </source>
</evidence>
<sequence length="52" mass="5862">MWGDQRVSCVSVLHCSTLLCMAVLCRVMHSSVQELTGERPVCKQHRSLSCQQ</sequence>